<comment type="caution">
    <text evidence="2">The sequence shown here is derived from an EMBL/GenBank/DDBJ whole genome shotgun (WGS) entry which is preliminary data.</text>
</comment>
<dbReference type="EMBL" id="JAMFTH010000007">
    <property type="protein sequence ID" value="MCP8900855.1"/>
    <property type="molecule type" value="Genomic_DNA"/>
</dbReference>
<dbReference type="RefSeq" id="WP_253969143.1">
    <property type="nucleotide sequence ID" value="NZ_JAMFTH010000007.1"/>
</dbReference>
<keyword evidence="3" id="KW-1185">Reference proteome</keyword>
<dbReference type="SUPFAM" id="SSF53850">
    <property type="entry name" value="Periplasmic binding protein-like II"/>
    <property type="match status" value="1"/>
</dbReference>
<sequence length="274" mass="30258">MRRVLLMALGLLFPLCAVAQGTASDEKSVPEYVLWIGGNAPGRAQHEISVIRQALERTRHSFGPYRLVISDDPSKASQWRQHLARGEIMHIVPTSYTDFPPDEIKLIPVPIAGGKLGYRNLVVLKERLSEFGQIDSHAELSGYTAGQGASWPDMWVYEANELPIRGANGLPDLFALLREGNIDYIPLGVEETESILELHSGEGAELAVVPELMIYYPLSSFPVVSNQHPELASRLQAGLEAMHADGSLPSDEASKPRRCRVINLENPSRMFPLL</sequence>
<dbReference type="AlphaFoldDB" id="A0A9X2KX54"/>
<evidence type="ECO:0000256" key="1">
    <source>
        <dbReference type="SAM" id="SignalP"/>
    </source>
</evidence>
<reference evidence="2" key="2">
    <citation type="submission" date="2023-01" db="EMBL/GenBank/DDBJ databases">
        <title>Gilvimarinus xylanilyticus HB14 isolated from Caulerpa lentillifera aquaculture base in Hainan, China.</title>
        <authorList>
            <person name="Zhang Y.-J."/>
        </authorList>
    </citation>
    <scope>NUCLEOTIDE SEQUENCE</scope>
    <source>
        <strain evidence="2">HB14</strain>
    </source>
</reference>
<gene>
    <name evidence="2" type="ORF">M6D89_16215</name>
</gene>
<feature type="chain" id="PRO_5040919416" evidence="1">
    <location>
        <begin position="20"/>
        <end position="274"/>
    </location>
</feature>
<organism evidence="2 3">
    <name type="scientific">Gilvimarinus xylanilyticus</name>
    <dbReference type="NCBI Taxonomy" id="2944139"/>
    <lineage>
        <taxon>Bacteria</taxon>
        <taxon>Pseudomonadati</taxon>
        <taxon>Pseudomonadota</taxon>
        <taxon>Gammaproteobacteria</taxon>
        <taxon>Cellvibrionales</taxon>
        <taxon>Cellvibrionaceae</taxon>
        <taxon>Gilvimarinus</taxon>
    </lineage>
</organism>
<dbReference type="Proteomes" id="UP001139319">
    <property type="component" value="Unassembled WGS sequence"/>
</dbReference>
<feature type="signal peptide" evidence="1">
    <location>
        <begin position="1"/>
        <end position="19"/>
    </location>
</feature>
<keyword evidence="1" id="KW-0732">Signal</keyword>
<protein>
    <submittedName>
        <fullName evidence="2">Transporter substrate-binding domain-containing protein</fullName>
    </submittedName>
</protein>
<name>A0A9X2KX54_9GAMM</name>
<evidence type="ECO:0000313" key="3">
    <source>
        <dbReference type="Proteomes" id="UP001139319"/>
    </source>
</evidence>
<proteinExistence type="predicted"/>
<accession>A0A9X2KX54</accession>
<evidence type="ECO:0000313" key="2">
    <source>
        <dbReference type="EMBL" id="MCP8900855.1"/>
    </source>
</evidence>
<reference evidence="2" key="1">
    <citation type="submission" date="2022-05" db="EMBL/GenBank/DDBJ databases">
        <authorList>
            <person name="Sun H.-N."/>
        </authorList>
    </citation>
    <scope>NUCLEOTIDE SEQUENCE</scope>
    <source>
        <strain evidence="2">HB14</strain>
    </source>
</reference>